<dbReference type="InterPro" id="IPR053716">
    <property type="entry name" value="Flag_assembly_chemotaxis_eff"/>
</dbReference>
<organism evidence="12 13">
    <name type="scientific">Suilimivivens aceti</name>
    <dbReference type="NCBI Taxonomy" id="2981774"/>
    <lineage>
        <taxon>Bacteria</taxon>
        <taxon>Bacillati</taxon>
        <taxon>Bacillota</taxon>
        <taxon>Clostridia</taxon>
        <taxon>Lachnospirales</taxon>
        <taxon>Lachnospiraceae</taxon>
        <taxon>Suilimivivens</taxon>
    </lineage>
</organism>
<dbReference type="InterPro" id="IPR012823">
    <property type="entry name" value="Flagell_FliJ"/>
</dbReference>
<keyword evidence="8" id="KW-0653">Protein transport</keyword>
<comment type="similarity">
    <text evidence="2">Belongs to the FliJ family.</text>
</comment>
<evidence type="ECO:0000256" key="2">
    <source>
        <dbReference type="ARBA" id="ARBA00010004"/>
    </source>
</evidence>
<feature type="coiled-coil region" evidence="11">
    <location>
        <begin position="19"/>
        <end position="115"/>
    </location>
</feature>
<comment type="subcellular location">
    <subcellularLocation>
        <location evidence="1">Cell membrane</location>
        <topology evidence="1">Peripheral membrane protein</topology>
        <orientation evidence="1">Cytoplasmic side</orientation>
    </subcellularLocation>
</comment>
<evidence type="ECO:0000256" key="3">
    <source>
        <dbReference type="ARBA" id="ARBA00020392"/>
    </source>
</evidence>
<accession>A0ABT2T078</accession>
<keyword evidence="4" id="KW-0813">Transport</keyword>
<evidence type="ECO:0000256" key="11">
    <source>
        <dbReference type="SAM" id="Coils"/>
    </source>
</evidence>
<evidence type="ECO:0000256" key="8">
    <source>
        <dbReference type="ARBA" id="ARBA00022927"/>
    </source>
</evidence>
<keyword evidence="6" id="KW-0145">Chemotaxis</keyword>
<evidence type="ECO:0000256" key="5">
    <source>
        <dbReference type="ARBA" id="ARBA00022475"/>
    </source>
</evidence>
<keyword evidence="12" id="KW-0966">Cell projection</keyword>
<evidence type="ECO:0000256" key="6">
    <source>
        <dbReference type="ARBA" id="ARBA00022500"/>
    </source>
</evidence>
<evidence type="ECO:0000313" key="12">
    <source>
        <dbReference type="EMBL" id="MCU6743653.1"/>
    </source>
</evidence>
<keyword evidence="9" id="KW-0472">Membrane</keyword>
<dbReference type="NCBIfam" id="TIGR02473">
    <property type="entry name" value="flagell_FliJ"/>
    <property type="match status" value="1"/>
</dbReference>
<dbReference type="Pfam" id="PF02050">
    <property type="entry name" value="FliJ"/>
    <property type="match status" value="1"/>
</dbReference>
<comment type="caution">
    <text evidence="12">The sequence shown here is derived from an EMBL/GenBank/DDBJ whole genome shotgun (WGS) entry which is preliminary data.</text>
</comment>
<evidence type="ECO:0000256" key="4">
    <source>
        <dbReference type="ARBA" id="ARBA00022448"/>
    </source>
</evidence>
<evidence type="ECO:0000313" key="13">
    <source>
        <dbReference type="Proteomes" id="UP001652432"/>
    </source>
</evidence>
<keyword evidence="5" id="KW-1003">Cell membrane</keyword>
<proteinExistence type="inferred from homology"/>
<keyword evidence="12" id="KW-0969">Cilium</keyword>
<keyword evidence="13" id="KW-1185">Reference proteome</keyword>
<dbReference type="RefSeq" id="WP_262573475.1">
    <property type="nucleotide sequence ID" value="NZ_JAOQKJ010000003.1"/>
</dbReference>
<evidence type="ECO:0000256" key="10">
    <source>
        <dbReference type="ARBA" id="ARBA00023225"/>
    </source>
</evidence>
<dbReference type="Gene3D" id="1.10.287.1700">
    <property type="match status" value="1"/>
</dbReference>
<evidence type="ECO:0000256" key="1">
    <source>
        <dbReference type="ARBA" id="ARBA00004413"/>
    </source>
</evidence>
<protein>
    <recommendedName>
        <fullName evidence="3">Flagellar FliJ protein</fullName>
    </recommendedName>
</protein>
<name>A0ABT2T078_9FIRM</name>
<evidence type="ECO:0000256" key="9">
    <source>
        <dbReference type="ARBA" id="ARBA00023136"/>
    </source>
</evidence>
<sequence>MAKFIYRMQSILDIKQKLEEQAKNEFAKARLQLTLEEDKLQKLKERKDAYVEEGRKLRESGLNVRDILENRDAIENMKRLITAQQRAVEKAEKVLEEAREKLTEAMKESKTQEKLKEKAFESFMKEENARESKEIDELVSYTYGQKRNSGE</sequence>
<dbReference type="EMBL" id="JAOQKJ010000003">
    <property type="protein sequence ID" value="MCU6743653.1"/>
    <property type="molecule type" value="Genomic_DNA"/>
</dbReference>
<gene>
    <name evidence="12" type="primary">fliJ</name>
    <name evidence="12" type="ORF">OCV77_03905</name>
</gene>
<keyword evidence="10" id="KW-1006">Bacterial flagellum protein export</keyword>
<reference evidence="12 13" key="1">
    <citation type="journal article" date="2021" name="ISME Commun">
        <title>Automated analysis of genomic sequences facilitates high-throughput and comprehensive description of bacteria.</title>
        <authorList>
            <person name="Hitch T.C.A."/>
        </authorList>
    </citation>
    <scope>NUCLEOTIDE SEQUENCE [LARGE SCALE GENOMIC DNA]</scope>
    <source>
        <strain evidence="12 13">Sanger_18</strain>
    </source>
</reference>
<keyword evidence="12" id="KW-0282">Flagellum</keyword>
<keyword evidence="7" id="KW-1005">Bacterial flagellum biogenesis</keyword>
<keyword evidence="11" id="KW-0175">Coiled coil</keyword>
<dbReference type="Proteomes" id="UP001652432">
    <property type="component" value="Unassembled WGS sequence"/>
</dbReference>
<evidence type="ECO:0000256" key="7">
    <source>
        <dbReference type="ARBA" id="ARBA00022795"/>
    </source>
</evidence>